<organism evidence="2 3">
    <name type="scientific">Crassostrea virginica</name>
    <name type="common">Eastern oyster</name>
    <dbReference type="NCBI Taxonomy" id="6565"/>
    <lineage>
        <taxon>Eukaryota</taxon>
        <taxon>Metazoa</taxon>
        <taxon>Spiralia</taxon>
        <taxon>Lophotrochozoa</taxon>
        <taxon>Mollusca</taxon>
        <taxon>Bivalvia</taxon>
        <taxon>Autobranchia</taxon>
        <taxon>Pteriomorphia</taxon>
        <taxon>Ostreida</taxon>
        <taxon>Ostreoidea</taxon>
        <taxon>Ostreidae</taxon>
        <taxon>Crassostrea</taxon>
    </lineage>
</organism>
<proteinExistence type="predicted"/>
<dbReference type="GeneID" id="111109172"/>
<dbReference type="SMART" id="SM00034">
    <property type="entry name" value="CLECT"/>
    <property type="match status" value="1"/>
</dbReference>
<keyword evidence="2" id="KW-1185">Reference proteome</keyword>
<evidence type="ECO:0000313" key="3">
    <source>
        <dbReference type="RefSeq" id="XP_022300962.1"/>
    </source>
</evidence>
<dbReference type="RefSeq" id="XP_022300962.1">
    <property type="nucleotide sequence ID" value="XM_022445254.1"/>
</dbReference>
<dbReference type="Gene3D" id="3.10.100.10">
    <property type="entry name" value="Mannose-Binding Protein A, subunit A"/>
    <property type="match status" value="1"/>
</dbReference>
<dbReference type="InterPro" id="IPR016186">
    <property type="entry name" value="C-type_lectin-like/link_sf"/>
</dbReference>
<feature type="domain" description="C-type lectin" evidence="1">
    <location>
        <begin position="79"/>
        <end position="194"/>
    </location>
</feature>
<dbReference type="InterPro" id="IPR001304">
    <property type="entry name" value="C-type_lectin-like"/>
</dbReference>
<dbReference type="PROSITE" id="PS50041">
    <property type="entry name" value="C_TYPE_LECTIN_2"/>
    <property type="match status" value="1"/>
</dbReference>
<dbReference type="Proteomes" id="UP000694844">
    <property type="component" value="Chromosome 8"/>
</dbReference>
<dbReference type="OrthoDB" id="6065702at2759"/>
<name>A0A8B8BC05_CRAVI</name>
<dbReference type="PANTHER" id="PTHR22801">
    <property type="entry name" value="LITHOSTATHINE"/>
    <property type="match status" value="1"/>
</dbReference>
<protein>
    <submittedName>
        <fullName evidence="3">C-type lectin-like</fullName>
    </submittedName>
</protein>
<gene>
    <name evidence="3" type="primary">LOC111109172</name>
</gene>
<evidence type="ECO:0000259" key="1">
    <source>
        <dbReference type="PROSITE" id="PS50041"/>
    </source>
</evidence>
<dbReference type="InterPro" id="IPR016187">
    <property type="entry name" value="CTDL_fold"/>
</dbReference>
<accession>A0A8B8BC05</accession>
<dbReference type="SUPFAM" id="SSF56436">
    <property type="entry name" value="C-type lectin-like"/>
    <property type="match status" value="1"/>
</dbReference>
<dbReference type="AlphaFoldDB" id="A0A8B8BC05"/>
<dbReference type="CDD" id="cd00037">
    <property type="entry name" value="CLECT"/>
    <property type="match status" value="1"/>
</dbReference>
<sequence length="195" mass="21775">MGQPLSCTSAPSCGRLCRGLGDSPAFSYMEGSCYCYSNAWAEGHVNTNAKGAQYYYKENARLIECADKEYTYLSAVDVCLKIFDDQKTWVFASNRCKADGGHLVMIDTGEKLQALNALIPINEVYAIGLEDPDLDEVWTWSRDRSVVYNTTFWYPGEPNGFLKQEHCAGYAIFSTGERGVVDFVCSRLQGFICEL</sequence>
<dbReference type="InterPro" id="IPR050801">
    <property type="entry name" value="Ca-Dep_Lectins_ImmuneDev"/>
</dbReference>
<reference evidence="3" key="1">
    <citation type="submission" date="2025-08" db="UniProtKB">
        <authorList>
            <consortium name="RefSeq"/>
        </authorList>
    </citation>
    <scope>IDENTIFICATION</scope>
    <source>
        <tissue evidence="3">Whole sample</tissue>
    </source>
</reference>
<dbReference type="KEGG" id="cvn:111109172"/>
<dbReference type="PANTHER" id="PTHR22801:SF63">
    <property type="entry name" value="C-TYPE LECTIN DOMAIN-CONTAINING PROTEIN"/>
    <property type="match status" value="1"/>
</dbReference>
<dbReference type="Pfam" id="PF00059">
    <property type="entry name" value="Lectin_C"/>
    <property type="match status" value="1"/>
</dbReference>
<evidence type="ECO:0000313" key="2">
    <source>
        <dbReference type="Proteomes" id="UP000694844"/>
    </source>
</evidence>